<reference evidence="1" key="1">
    <citation type="submission" date="2013-07" db="EMBL/GenBank/DDBJ databases">
        <title>The genome of an arbuscular mycorrhizal fungus provides insights into the evolution of the oldest plant symbiosis.</title>
        <authorList>
            <consortium name="DOE Joint Genome Institute"/>
            <person name="Tisserant E."/>
            <person name="Malbreil M."/>
            <person name="Kuo A."/>
            <person name="Kohler A."/>
            <person name="Symeonidi A."/>
            <person name="Balestrini R."/>
            <person name="Charron P."/>
            <person name="Duensing N."/>
            <person name="Frei-dit-Frey N."/>
            <person name="Gianinazzi-Pearson V."/>
            <person name="Gilbert B."/>
            <person name="Handa Y."/>
            <person name="Hijri M."/>
            <person name="Kaul R."/>
            <person name="Kawaguchi M."/>
            <person name="Krajinski F."/>
            <person name="Lammers P."/>
            <person name="Lapierre D."/>
            <person name="Masclaux F.G."/>
            <person name="Murat C."/>
            <person name="Morin E."/>
            <person name="Ndikumana S."/>
            <person name="Pagni M."/>
            <person name="Petitpierre D."/>
            <person name="Requena N."/>
            <person name="Rosikiewicz P."/>
            <person name="Riley R."/>
            <person name="Saito K."/>
            <person name="San Clemente H."/>
            <person name="Shapiro H."/>
            <person name="van Tuinen D."/>
            <person name="Becard G."/>
            <person name="Bonfante P."/>
            <person name="Paszkowski U."/>
            <person name="Shachar-Hill Y."/>
            <person name="Young J.P."/>
            <person name="Sanders I.R."/>
            <person name="Henrissat B."/>
            <person name="Rensing S.A."/>
            <person name="Grigoriev I.V."/>
            <person name="Corradi N."/>
            <person name="Roux C."/>
            <person name="Martin F."/>
        </authorList>
    </citation>
    <scope>NUCLEOTIDE SEQUENCE</scope>
    <source>
        <strain evidence="1">DAOM 197198</strain>
    </source>
</reference>
<organism evidence="1">
    <name type="scientific">Rhizophagus irregularis (strain DAOM 181602 / DAOM 197198 / MUCL 43194)</name>
    <name type="common">Arbuscular mycorrhizal fungus</name>
    <name type="synonym">Glomus intraradices</name>
    <dbReference type="NCBI Taxonomy" id="747089"/>
    <lineage>
        <taxon>Eukaryota</taxon>
        <taxon>Fungi</taxon>
        <taxon>Fungi incertae sedis</taxon>
        <taxon>Mucoromycota</taxon>
        <taxon>Glomeromycotina</taxon>
        <taxon>Glomeromycetes</taxon>
        <taxon>Glomerales</taxon>
        <taxon>Glomeraceae</taxon>
        <taxon>Rhizophagus</taxon>
    </lineage>
</organism>
<proteinExistence type="predicted"/>
<dbReference type="EMBL" id="KI283890">
    <property type="protein sequence ID" value="ESA13452.1"/>
    <property type="molecule type" value="Genomic_DNA"/>
</dbReference>
<dbReference type="HOGENOM" id="CLU_3143737_0_0_1"/>
<name>U9U196_RHIID</name>
<sequence>MSSHMIEHGFRRPPYLAIAFHKIDFAEILDFGISDLVGITVTVLEFQQI</sequence>
<evidence type="ECO:0000313" key="1">
    <source>
        <dbReference type="EMBL" id="ESA13452.1"/>
    </source>
</evidence>
<protein>
    <submittedName>
        <fullName evidence="1">Uncharacterized protein</fullName>
    </submittedName>
</protein>
<gene>
    <name evidence="1" type="ORF">GLOINDRAFT_26027</name>
</gene>
<dbReference type="AlphaFoldDB" id="U9U196"/>
<accession>U9U196</accession>